<gene>
    <name evidence="4" type="ORF">CDCA_CDCA01G0449</name>
</gene>
<evidence type="ECO:0000259" key="3">
    <source>
        <dbReference type="Pfam" id="PF02517"/>
    </source>
</evidence>
<dbReference type="AlphaFoldDB" id="A0AAV9IQL4"/>
<organism evidence="4 5">
    <name type="scientific">Cyanidium caldarium</name>
    <name type="common">Red alga</name>
    <dbReference type="NCBI Taxonomy" id="2771"/>
    <lineage>
        <taxon>Eukaryota</taxon>
        <taxon>Rhodophyta</taxon>
        <taxon>Bangiophyceae</taxon>
        <taxon>Cyanidiales</taxon>
        <taxon>Cyanidiaceae</taxon>
        <taxon>Cyanidium</taxon>
    </lineage>
</organism>
<feature type="transmembrane region" description="Helical" evidence="2">
    <location>
        <begin position="139"/>
        <end position="161"/>
    </location>
</feature>
<proteinExistence type="predicted"/>
<evidence type="ECO:0000256" key="2">
    <source>
        <dbReference type="SAM" id="Phobius"/>
    </source>
</evidence>
<feature type="domain" description="CAAX prenyl protease 2/Lysostaphin resistance protein A-like" evidence="3">
    <location>
        <begin position="222"/>
        <end position="311"/>
    </location>
</feature>
<name>A0AAV9IQL4_CYACA</name>
<keyword evidence="2" id="KW-1133">Transmembrane helix</keyword>
<accession>A0AAV9IQL4</accession>
<dbReference type="EMBL" id="JANCYW010000001">
    <property type="protein sequence ID" value="KAK4534424.1"/>
    <property type="molecule type" value="Genomic_DNA"/>
</dbReference>
<evidence type="ECO:0000313" key="5">
    <source>
        <dbReference type="Proteomes" id="UP001301350"/>
    </source>
</evidence>
<dbReference type="InterPro" id="IPR003675">
    <property type="entry name" value="Rce1/LyrA-like_dom"/>
</dbReference>
<evidence type="ECO:0000256" key="1">
    <source>
        <dbReference type="SAM" id="MobiDB-lite"/>
    </source>
</evidence>
<reference evidence="4 5" key="1">
    <citation type="submission" date="2022-07" db="EMBL/GenBank/DDBJ databases">
        <title>Genome-wide signatures of adaptation to extreme environments.</title>
        <authorList>
            <person name="Cho C.H."/>
            <person name="Yoon H.S."/>
        </authorList>
    </citation>
    <scope>NUCLEOTIDE SEQUENCE [LARGE SCALE GENOMIC DNA]</scope>
    <source>
        <strain evidence="4 5">DBV 063 E5</strain>
    </source>
</reference>
<evidence type="ECO:0000313" key="4">
    <source>
        <dbReference type="EMBL" id="KAK4534424.1"/>
    </source>
</evidence>
<dbReference type="Proteomes" id="UP001301350">
    <property type="component" value="Unassembled WGS sequence"/>
</dbReference>
<keyword evidence="2" id="KW-0472">Membrane</keyword>
<feature type="transmembrane region" description="Helical" evidence="2">
    <location>
        <begin position="256"/>
        <end position="279"/>
    </location>
</feature>
<sequence>MGAHIGRASGGRGAAGRRVMPWKTGGPVAPSAAAPLHCFGTGVGISQTAWVTSGVAIKSLLASDASAGRYRRWSAADYQHVTRHRCPLPLRCRRPHLTAPACGAQSPLRLALSAPTPDKKRPLSLPPFSALLSSTQPDVYWLGLSTEAALFPLAMLLSRLFSVSLFSGTVWTDAVAIRDGVLLTAPFAAIFLSLGIVPLEAIQRLQRLTELATMRVFGRRNVIEVLLFCIAAGFGEEALFRGLLQGGLLQKFGNLPLAMALSAVAFGAAHAATPAYFFLSAMAGAFFSWEYEFLQHNLVGPSVTHALYDWITVLVVKQTILSDKNSFWWKEAAEHSADTDQPDTKE</sequence>
<keyword evidence="5" id="KW-1185">Reference proteome</keyword>
<feature type="transmembrane region" description="Helical" evidence="2">
    <location>
        <begin position="222"/>
        <end position="244"/>
    </location>
</feature>
<dbReference type="GO" id="GO:0080120">
    <property type="term" value="P:CAAX-box protein maturation"/>
    <property type="evidence" value="ECO:0007669"/>
    <property type="project" value="UniProtKB-ARBA"/>
</dbReference>
<comment type="caution">
    <text evidence="4">The sequence shown here is derived from an EMBL/GenBank/DDBJ whole genome shotgun (WGS) entry which is preliminary data.</text>
</comment>
<keyword evidence="2" id="KW-0812">Transmembrane</keyword>
<protein>
    <recommendedName>
        <fullName evidence="3">CAAX prenyl protease 2/Lysostaphin resistance protein A-like domain-containing protein</fullName>
    </recommendedName>
</protein>
<feature type="transmembrane region" description="Helical" evidence="2">
    <location>
        <begin position="181"/>
        <end position="202"/>
    </location>
</feature>
<dbReference type="Pfam" id="PF02517">
    <property type="entry name" value="Rce1-like"/>
    <property type="match status" value="1"/>
</dbReference>
<feature type="region of interest" description="Disordered" evidence="1">
    <location>
        <begin position="1"/>
        <end position="22"/>
    </location>
</feature>
<dbReference type="GO" id="GO:0004175">
    <property type="term" value="F:endopeptidase activity"/>
    <property type="evidence" value="ECO:0007669"/>
    <property type="project" value="UniProtKB-ARBA"/>
</dbReference>